<comment type="subcellular location">
    <subcellularLocation>
        <location evidence="1">Cell membrane</location>
        <topology evidence="1">Multi-pass membrane protein</topology>
    </subcellularLocation>
</comment>
<dbReference type="PANTHER" id="PTHR30619">
    <property type="entry name" value="DNA INTERNALIZATION/COMPETENCE PROTEIN COMEC/REC2"/>
    <property type="match status" value="1"/>
</dbReference>
<proteinExistence type="predicted"/>
<organism evidence="8 9">
    <name type="scientific">Winmispira thermophila (strain ATCC 49972 / DSM 6192 / RI 19.B1)</name>
    <name type="common">Spirochaeta thermophila</name>
    <dbReference type="NCBI Taxonomy" id="665571"/>
    <lineage>
        <taxon>Bacteria</taxon>
        <taxon>Pseudomonadati</taxon>
        <taxon>Spirochaetota</taxon>
        <taxon>Spirochaetia</taxon>
        <taxon>Winmispirales</taxon>
        <taxon>Winmispiraceae</taxon>
        <taxon>Winmispira</taxon>
    </lineage>
</organism>
<evidence type="ECO:0000256" key="5">
    <source>
        <dbReference type="ARBA" id="ARBA00023136"/>
    </source>
</evidence>
<dbReference type="RefSeq" id="WP_013313655.1">
    <property type="nucleotide sequence ID" value="NC_014484.1"/>
</dbReference>
<evidence type="ECO:0000256" key="6">
    <source>
        <dbReference type="SAM" id="Phobius"/>
    </source>
</evidence>
<dbReference type="Pfam" id="PF03772">
    <property type="entry name" value="Competence"/>
    <property type="match status" value="1"/>
</dbReference>
<dbReference type="HOGENOM" id="CLU_578598_0_0_12"/>
<feature type="transmembrane region" description="Helical" evidence="6">
    <location>
        <begin position="441"/>
        <end position="461"/>
    </location>
</feature>
<feature type="transmembrane region" description="Helical" evidence="6">
    <location>
        <begin position="65"/>
        <end position="86"/>
    </location>
</feature>
<dbReference type="AlphaFoldDB" id="E0RS27"/>
<sequence>MQHGKPCRPSTIEVSAYGTLWAGLLVTGGWLFLWVTFPLLGLPGSFAAGVLLASYGLASSLMDRRIFLVTVLLAVGLFGGLGWRVAEGNGYLGLPRDRIARLQAVVVEDSRWRNQWWETELSVHGVEGRDTSRTEARFRCLFRSPEGPFWRGMKVEGVLEGYADDGTLRGRLVFRGWTSPVARIRAEAQERVRRILSRWEPECAALFTALFLGDRHLIPTPLYERFRKAGALHVLALSGLHAGIIVGLLALLLRPFPGSSWKPFVAAAGLWIYVWFVGPYPSLLRASLVVGLSLFLLPRKIPAPSLLGALLLFMVLFLPRALFSLSGVLSMAAFAGIVFLAPLLRAAVTRFLPDLLAVPLSVGAGAFLGTAPLVSLVFSSLPLQGLLSGLFIVPCAAGFLLLGIARVVLEALGSTLLAGAHRTLLAVLLWVVRAWGGLPSLPGPFPGILLLMGAAAVPFVCRSIPWGGTARG</sequence>
<dbReference type="InterPro" id="IPR004477">
    <property type="entry name" value="ComEC_N"/>
</dbReference>
<dbReference type="KEGG" id="sta:STHERM_c08650"/>
<feature type="transmembrane region" description="Helical" evidence="6">
    <location>
        <begin position="231"/>
        <end position="253"/>
    </location>
</feature>
<keyword evidence="3 6" id="KW-0812">Transmembrane</keyword>
<evidence type="ECO:0000313" key="8">
    <source>
        <dbReference type="EMBL" id="ADN01814.1"/>
    </source>
</evidence>
<evidence type="ECO:0000256" key="3">
    <source>
        <dbReference type="ARBA" id="ARBA00022692"/>
    </source>
</evidence>
<dbReference type="eggNOG" id="COG0658">
    <property type="taxonomic scope" value="Bacteria"/>
</dbReference>
<evidence type="ECO:0000256" key="2">
    <source>
        <dbReference type="ARBA" id="ARBA00022475"/>
    </source>
</evidence>
<dbReference type="EMBL" id="CP001698">
    <property type="protein sequence ID" value="ADN01814.1"/>
    <property type="molecule type" value="Genomic_DNA"/>
</dbReference>
<feature type="transmembrane region" description="Helical" evidence="6">
    <location>
        <begin position="329"/>
        <end position="348"/>
    </location>
</feature>
<feature type="transmembrane region" description="Helical" evidence="6">
    <location>
        <begin position="390"/>
        <end position="409"/>
    </location>
</feature>
<feature type="transmembrane region" description="Helical" evidence="6">
    <location>
        <begin position="416"/>
        <end position="435"/>
    </location>
</feature>
<feature type="transmembrane region" description="Helical" evidence="6">
    <location>
        <begin position="305"/>
        <end position="323"/>
    </location>
</feature>
<name>E0RS27_WINT6</name>
<feature type="domain" description="ComEC/Rec2-related protein" evidence="7">
    <location>
        <begin position="210"/>
        <end position="455"/>
    </location>
</feature>
<dbReference type="PaxDb" id="665571-STHERM_c08650"/>
<evidence type="ECO:0000256" key="1">
    <source>
        <dbReference type="ARBA" id="ARBA00004651"/>
    </source>
</evidence>
<reference evidence="8 9" key="2">
    <citation type="journal article" date="2010" name="J. Bacteriol.">
        <title>Genome sequence of the polysaccharide-degrading, thermophilic anaerobe Spirochaeta thermophila DSM 6192.</title>
        <authorList>
            <person name="Angelov A."/>
            <person name="Liebl S."/>
            <person name="Ballschmiter M."/>
            <person name="Bomeke M."/>
            <person name="Lehmann R."/>
            <person name="Liesegang H."/>
            <person name="Daniel R."/>
            <person name="Liebl W."/>
        </authorList>
    </citation>
    <scope>NUCLEOTIDE SEQUENCE [LARGE SCALE GENOMIC DNA]</scope>
    <source>
        <strain evidence="9">ATCC 49972 / DSM 6192 / RI 19.B1</strain>
    </source>
</reference>
<dbReference type="GO" id="GO:0005886">
    <property type="term" value="C:plasma membrane"/>
    <property type="evidence" value="ECO:0007669"/>
    <property type="project" value="UniProtKB-SubCell"/>
</dbReference>
<evidence type="ECO:0000259" key="7">
    <source>
        <dbReference type="Pfam" id="PF03772"/>
    </source>
</evidence>
<feature type="transmembrane region" description="Helical" evidence="6">
    <location>
        <begin position="12"/>
        <end position="33"/>
    </location>
</feature>
<evidence type="ECO:0000256" key="4">
    <source>
        <dbReference type="ARBA" id="ARBA00022989"/>
    </source>
</evidence>
<evidence type="ECO:0000313" key="9">
    <source>
        <dbReference type="Proteomes" id="UP000001296"/>
    </source>
</evidence>
<dbReference type="NCBIfam" id="TIGR00360">
    <property type="entry name" value="ComEC_N-term"/>
    <property type="match status" value="1"/>
</dbReference>
<gene>
    <name evidence="8" type="ordered locus">STHERM_c08650</name>
</gene>
<dbReference type="Proteomes" id="UP000001296">
    <property type="component" value="Chromosome"/>
</dbReference>
<keyword evidence="4 6" id="KW-1133">Transmembrane helix</keyword>
<reference key="1">
    <citation type="submission" date="2009-08" db="EMBL/GenBank/DDBJ databases">
        <title>The genome sequence of Spirochaeta thermophila DSM6192.</title>
        <authorList>
            <person name="Angelov A."/>
            <person name="Mientus M."/>
            <person name="Wittenberg S."/>
            <person name="Lehmann R."/>
            <person name="Liesegang H."/>
            <person name="Daniel R."/>
            <person name="Liebl W."/>
        </authorList>
    </citation>
    <scope>NUCLEOTIDE SEQUENCE</scope>
    <source>
        <strain>DSM 6192</strain>
    </source>
</reference>
<feature type="transmembrane region" description="Helical" evidence="6">
    <location>
        <begin position="355"/>
        <end position="378"/>
    </location>
</feature>
<dbReference type="InterPro" id="IPR052159">
    <property type="entry name" value="Competence_DNA_uptake"/>
</dbReference>
<protein>
    <recommendedName>
        <fullName evidence="7">ComEC/Rec2-related protein domain-containing protein</fullName>
    </recommendedName>
</protein>
<keyword evidence="2" id="KW-1003">Cell membrane</keyword>
<dbReference type="PANTHER" id="PTHR30619:SF1">
    <property type="entry name" value="RECOMBINATION PROTEIN 2"/>
    <property type="match status" value="1"/>
</dbReference>
<accession>E0RS27</accession>
<keyword evidence="5 6" id="KW-0472">Membrane</keyword>